<dbReference type="Proteomes" id="UP000094444">
    <property type="component" value="Unassembled WGS sequence"/>
</dbReference>
<evidence type="ECO:0000259" key="1">
    <source>
        <dbReference type="PROSITE" id="PS50097"/>
    </source>
</evidence>
<dbReference type="InterPro" id="IPR011333">
    <property type="entry name" value="SKP1/BTB/POZ_sf"/>
</dbReference>
<dbReference type="SMART" id="SM00225">
    <property type="entry name" value="BTB"/>
    <property type="match status" value="1"/>
</dbReference>
<dbReference type="PANTHER" id="PTHR47843:SF5">
    <property type="entry name" value="BTB_POZ DOMAIN PROTEIN"/>
    <property type="match status" value="1"/>
</dbReference>
<dbReference type="PROSITE" id="PS50097">
    <property type="entry name" value="BTB"/>
    <property type="match status" value="1"/>
</dbReference>
<reference evidence="2" key="1">
    <citation type="submission" date="2017-09" db="EMBL/GenBank/DDBJ databases">
        <title>Polyketide synthases of a Diaporthe helianthi virulent isolate.</title>
        <authorList>
            <person name="Baroncelli R."/>
        </authorList>
    </citation>
    <scope>NUCLEOTIDE SEQUENCE [LARGE SCALE GENOMIC DNA]</scope>
    <source>
        <strain evidence="2">7/96</strain>
    </source>
</reference>
<dbReference type="OrthoDB" id="1022638at2759"/>
<organism evidence="2 3">
    <name type="scientific">Diaporthe helianthi</name>
    <dbReference type="NCBI Taxonomy" id="158607"/>
    <lineage>
        <taxon>Eukaryota</taxon>
        <taxon>Fungi</taxon>
        <taxon>Dikarya</taxon>
        <taxon>Ascomycota</taxon>
        <taxon>Pezizomycotina</taxon>
        <taxon>Sordariomycetes</taxon>
        <taxon>Sordariomycetidae</taxon>
        <taxon>Diaporthales</taxon>
        <taxon>Diaporthaceae</taxon>
        <taxon>Diaporthe</taxon>
    </lineage>
</organism>
<dbReference type="Gene3D" id="3.30.710.10">
    <property type="entry name" value="Potassium Channel Kv1.1, Chain A"/>
    <property type="match status" value="1"/>
</dbReference>
<dbReference type="CDD" id="cd18186">
    <property type="entry name" value="BTB_POZ_ZBTB_KLHL-like"/>
    <property type="match status" value="1"/>
</dbReference>
<dbReference type="InterPro" id="IPR000210">
    <property type="entry name" value="BTB/POZ_dom"/>
</dbReference>
<dbReference type="AlphaFoldDB" id="A0A2P5I3P9"/>
<keyword evidence="3" id="KW-1185">Reference proteome</keyword>
<comment type="caution">
    <text evidence="2">The sequence shown here is derived from an EMBL/GenBank/DDBJ whole genome shotgun (WGS) entry which is preliminary data.</text>
</comment>
<gene>
    <name evidence="2" type="ORF">DHEL01_v204471</name>
</gene>
<dbReference type="SUPFAM" id="SSF54695">
    <property type="entry name" value="POZ domain"/>
    <property type="match status" value="1"/>
</dbReference>
<protein>
    <recommendedName>
        <fullName evidence="1">BTB domain-containing protein</fullName>
    </recommendedName>
</protein>
<accession>A0A2P5I3P9</accession>
<dbReference type="Pfam" id="PF00651">
    <property type="entry name" value="BTB"/>
    <property type="match status" value="1"/>
</dbReference>
<dbReference type="InParanoid" id="A0A2P5I3P9"/>
<feature type="domain" description="BTB" evidence="1">
    <location>
        <begin position="25"/>
        <end position="94"/>
    </location>
</feature>
<name>A0A2P5I3P9_DIAHE</name>
<proteinExistence type="predicted"/>
<dbReference type="PANTHER" id="PTHR47843">
    <property type="entry name" value="BTB DOMAIN-CONTAINING PROTEIN-RELATED"/>
    <property type="match status" value="1"/>
</dbReference>
<evidence type="ECO:0000313" key="3">
    <source>
        <dbReference type="Proteomes" id="UP000094444"/>
    </source>
</evidence>
<sequence>MPRDEHQEAAYRSADLNAMETGLFSDCVRVVTCGPKTWNLHRVTLCSRSLWFEKALTKQFQEGCQAAVNVPEQDPDAVEVCIKYIYGGVASIDMARELETRGQKPFKFCALLYRSADFFMLKPLYDFVERYLGNHFDDRIKWLCTTGDALDDFYKEQKGREWVEDLKDAILEAEHWNTPIINNMLKEFVWAGRCYLAHTPSHTPHLDILEWLDANTHEYMRRLADLCRVPVWRTESTGPA</sequence>
<dbReference type="EMBL" id="MAVT02000297">
    <property type="protein sequence ID" value="POS77133.1"/>
    <property type="molecule type" value="Genomic_DNA"/>
</dbReference>
<evidence type="ECO:0000313" key="2">
    <source>
        <dbReference type="EMBL" id="POS77133.1"/>
    </source>
</evidence>